<dbReference type="EMBL" id="JADJNC010000015">
    <property type="protein sequence ID" value="MBK7423524.1"/>
    <property type="molecule type" value="Genomic_DNA"/>
</dbReference>
<gene>
    <name evidence="2" type="ORF">IPJ48_10710</name>
</gene>
<dbReference type="Pfam" id="PF14023">
    <property type="entry name" value="Bestrophin-like"/>
    <property type="match status" value="1"/>
</dbReference>
<feature type="transmembrane region" description="Helical" evidence="1">
    <location>
        <begin position="189"/>
        <end position="208"/>
    </location>
</feature>
<keyword evidence="1" id="KW-1133">Transmembrane helix</keyword>
<feature type="transmembrane region" description="Helical" evidence="1">
    <location>
        <begin position="214"/>
        <end position="234"/>
    </location>
</feature>
<comment type="caution">
    <text evidence="2">The sequence shown here is derived from an EMBL/GenBank/DDBJ whole genome shotgun (WGS) entry which is preliminary data.</text>
</comment>
<proteinExistence type="predicted"/>
<reference evidence="2" key="1">
    <citation type="submission" date="2020-10" db="EMBL/GenBank/DDBJ databases">
        <title>Connecting structure to function with the recovery of over 1000 high-quality activated sludge metagenome-assembled genomes encoding full-length rRNA genes using long-read sequencing.</title>
        <authorList>
            <person name="Singleton C.M."/>
            <person name="Petriglieri F."/>
            <person name="Kristensen J.M."/>
            <person name="Kirkegaard R.H."/>
            <person name="Michaelsen T.Y."/>
            <person name="Andersen M.H."/>
            <person name="Karst S.M."/>
            <person name="Dueholm M.S."/>
            <person name="Nielsen P.H."/>
            <person name="Albertsen M."/>
        </authorList>
    </citation>
    <scope>NUCLEOTIDE SEQUENCE</scope>
    <source>
        <strain evidence="2">EsbW_18-Q3-R4-48_MAXAC.044</strain>
    </source>
</reference>
<name>A0A9D7FFV1_9RHOO</name>
<keyword evidence="1" id="KW-0472">Membrane</keyword>
<evidence type="ECO:0000313" key="2">
    <source>
        <dbReference type="EMBL" id="MBK7423524.1"/>
    </source>
</evidence>
<feature type="transmembrane region" description="Helical" evidence="1">
    <location>
        <begin position="12"/>
        <end position="33"/>
    </location>
</feature>
<organism evidence="2 3">
    <name type="scientific">Candidatus Propionivibrio dominans</name>
    <dbReference type="NCBI Taxonomy" id="2954373"/>
    <lineage>
        <taxon>Bacteria</taxon>
        <taxon>Pseudomonadati</taxon>
        <taxon>Pseudomonadota</taxon>
        <taxon>Betaproteobacteria</taxon>
        <taxon>Rhodocyclales</taxon>
        <taxon>Rhodocyclaceae</taxon>
        <taxon>Propionivibrio</taxon>
    </lineage>
</organism>
<keyword evidence="1" id="KW-0812">Transmembrane</keyword>
<evidence type="ECO:0000256" key="1">
    <source>
        <dbReference type="SAM" id="Phobius"/>
    </source>
</evidence>
<sequence>MLQTNWHTYDHYGYAFIALVGTFAAVAAIQWFIQRSRWAPWACSLQGVAPPFINIIGVLFSLTLAFLANDTWSAHDRSLKAVYKEADSLHSIAALSETLPLPLKARLREALVGYALASADEWPLLAQRAESRAVVERADALLILLASSEVGKAAGDNVQSLMLRKASEIRDERDQRVALSQTHVNPLKWLGMAFLGLLTLLSIAVVHVERPRAAFVSILLFALAAAPTAAIVLIQGNPFQQPSDVSPAPIRAAVAGLHPG</sequence>
<dbReference type="Proteomes" id="UP000886602">
    <property type="component" value="Unassembled WGS sequence"/>
</dbReference>
<dbReference type="AlphaFoldDB" id="A0A9D7FFV1"/>
<protein>
    <submittedName>
        <fullName evidence="2">DUF4239 domain-containing protein</fullName>
    </submittedName>
</protein>
<evidence type="ECO:0000313" key="3">
    <source>
        <dbReference type="Proteomes" id="UP000886602"/>
    </source>
</evidence>
<accession>A0A9D7FFV1</accession>
<feature type="transmembrane region" description="Helical" evidence="1">
    <location>
        <begin position="48"/>
        <end position="68"/>
    </location>
</feature>
<dbReference type="InterPro" id="IPR025333">
    <property type="entry name" value="DUF4239"/>
</dbReference>